<protein>
    <submittedName>
        <fullName evidence="1">Uncharacterized protein</fullName>
    </submittedName>
</protein>
<keyword evidence="2" id="KW-1185">Reference proteome</keyword>
<comment type="caution">
    <text evidence="1">The sequence shown here is derived from an EMBL/GenBank/DDBJ whole genome shotgun (WGS) entry which is preliminary data.</text>
</comment>
<name>A0A024FTK1_9STRA</name>
<organism evidence="1 2">
    <name type="scientific">Albugo candida</name>
    <dbReference type="NCBI Taxonomy" id="65357"/>
    <lineage>
        <taxon>Eukaryota</taxon>
        <taxon>Sar</taxon>
        <taxon>Stramenopiles</taxon>
        <taxon>Oomycota</taxon>
        <taxon>Peronosporomycetes</taxon>
        <taxon>Albuginales</taxon>
        <taxon>Albuginaceae</taxon>
        <taxon>Albugo</taxon>
    </lineage>
</organism>
<reference evidence="1 2" key="1">
    <citation type="submission" date="2012-05" db="EMBL/GenBank/DDBJ databases">
        <title>Recombination and specialization in a pathogen metapopulation.</title>
        <authorList>
            <person name="Gardiner A."/>
            <person name="Kemen E."/>
            <person name="Schultz-Larsen T."/>
            <person name="MacLean D."/>
            <person name="Van Oosterhout C."/>
            <person name="Jones J.D.G."/>
        </authorList>
    </citation>
    <scope>NUCLEOTIDE SEQUENCE [LARGE SCALE GENOMIC DNA]</scope>
    <source>
        <strain evidence="1 2">Ac Nc2</strain>
    </source>
</reference>
<gene>
    <name evidence="1" type="ORF">BN9_099030</name>
</gene>
<dbReference type="EMBL" id="CAIX01000243">
    <property type="protein sequence ID" value="CCI10443.1"/>
    <property type="molecule type" value="Genomic_DNA"/>
</dbReference>
<evidence type="ECO:0000313" key="1">
    <source>
        <dbReference type="EMBL" id="CCI10443.1"/>
    </source>
</evidence>
<evidence type="ECO:0000313" key="2">
    <source>
        <dbReference type="Proteomes" id="UP000053237"/>
    </source>
</evidence>
<sequence>MDFFTDIFDWCFQHLVTIRILRIQRGCALLSDYVRAICMSGSKSELMYRLTVIIRVTSKFYCSNTATKSDNDHQISIQSEAHLCLVIERLHTLDKSGAITAQKLILSVLILNHARSYEIRRQNAPMSPF</sequence>
<dbReference type="InParanoid" id="A0A024FTK1"/>
<proteinExistence type="predicted"/>
<dbReference type="AlphaFoldDB" id="A0A024FTK1"/>
<accession>A0A024FTK1</accession>
<dbReference type="Proteomes" id="UP000053237">
    <property type="component" value="Unassembled WGS sequence"/>
</dbReference>